<evidence type="ECO:0000313" key="3">
    <source>
        <dbReference type="Proteomes" id="UP000030745"/>
    </source>
</evidence>
<keyword evidence="2" id="KW-0808">Transferase</keyword>
<proteinExistence type="predicted"/>
<dbReference type="PANTHER" id="PTHR48007">
    <property type="entry name" value="LEUCINE-RICH REPEAT RECEPTOR-LIKE PROTEIN KINASE PXC1"/>
    <property type="match status" value="1"/>
</dbReference>
<dbReference type="Pfam" id="PF07714">
    <property type="entry name" value="PK_Tyr_Ser-Thr"/>
    <property type="match status" value="1"/>
</dbReference>
<dbReference type="AlphaFoldDB" id="A0A067CWF1"/>
<dbReference type="Gene3D" id="1.10.510.10">
    <property type="entry name" value="Transferase(Phosphotransferase) domain 1"/>
    <property type="match status" value="1"/>
</dbReference>
<feature type="domain" description="Protein kinase" evidence="1">
    <location>
        <begin position="398"/>
        <end position="666"/>
    </location>
</feature>
<dbReference type="OrthoDB" id="1911848at2759"/>
<dbReference type="GO" id="GO:0005524">
    <property type="term" value="F:ATP binding"/>
    <property type="evidence" value="ECO:0007669"/>
    <property type="project" value="InterPro"/>
</dbReference>
<dbReference type="VEuPathDB" id="FungiDB:SPRG_19210"/>
<dbReference type="InterPro" id="IPR011009">
    <property type="entry name" value="Kinase-like_dom_sf"/>
</dbReference>
<keyword evidence="3" id="KW-1185">Reference proteome</keyword>
<dbReference type="Gene3D" id="3.80.10.10">
    <property type="entry name" value="Ribonuclease Inhibitor"/>
    <property type="match status" value="1"/>
</dbReference>
<dbReference type="EMBL" id="KK583192">
    <property type="protein sequence ID" value="KDO33580.1"/>
    <property type="molecule type" value="Genomic_DNA"/>
</dbReference>
<evidence type="ECO:0000313" key="2">
    <source>
        <dbReference type="EMBL" id="KDO33580.1"/>
    </source>
</evidence>
<dbReference type="InterPro" id="IPR001245">
    <property type="entry name" value="Ser-Thr/Tyr_kinase_cat_dom"/>
</dbReference>
<dbReference type="InterPro" id="IPR032675">
    <property type="entry name" value="LRR_dom_sf"/>
</dbReference>
<dbReference type="RefSeq" id="XP_012195633.1">
    <property type="nucleotide sequence ID" value="XM_012340243.1"/>
</dbReference>
<evidence type="ECO:0000259" key="1">
    <source>
        <dbReference type="PROSITE" id="PS50011"/>
    </source>
</evidence>
<dbReference type="InterPro" id="IPR046959">
    <property type="entry name" value="PRK1-6/SRF4-like"/>
</dbReference>
<dbReference type="PANTHER" id="PTHR48007:SF4">
    <property type="entry name" value="LEUCINE-RICH REPEAT RECEPTOR-LIKE PROTEIN KINASE PXC1"/>
    <property type="match status" value="1"/>
</dbReference>
<gene>
    <name evidence="2" type="ORF">SPRG_19210</name>
</gene>
<reference evidence="2 3" key="1">
    <citation type="journal article" date="2013" name="PLoS Genet.">
        <title>Distinctive expansion of potential virulence genes in the genome of the oomycete fish pathogen Saprolegnia parasitica.</title>
        <authorList>
            <person name="Jiang R.H."/>
            <person name="de Bruijn I."/>
            <person name="Haas B.J."/>
            <person name="Belmonte R."/>
            <person name="Lobach L."/>
            <person name="Christie J."/>
            <person name="van den Ackerveken G."/>
            <person name="Bottin A."/>
            <person name="Bulone V."/>
            <person name="Diaz-Moreno S.M."/>
            <person name="Dumas B."/>
            <person name="Fan L."/>
            <person name="Gaulin E."/>
            <person name="Govers F."/>
            <person name="Grenville-Briggs L.J."/>
            <person name="Horner N.R."/>
            <person name="Levin J.Z."/>
            <person name="Mammella M."/>
            <person name="Meijer H.J."/>
            <person name="Morris P."/>
            <person name="Nusbaum C."/>
            <person name="Oome S."/>
            <person name="Phillips A.J."/>
            <person name="van Rooyen D."/>
            <person name="Rzeszutek E."/>
            <person name="Saraiva M."/>
            <person name="Secombes C.J."/>
            <person name="Seidl M.F."/>
            <person name="Snel B."/>
            <person name="Stassen J.H."/>
            <person name="Sykes S."/>
            <person name="Tripathy S."/>
            <person name="van den Berg H."/>
            <person name="Vega-Arreguin J.C."/>
            <person name="Wawra S."/>
            <person name="Young S.K."/>
            <person name="Zeng Q."/>
            <person name="Dieguez-Uribeondo J."/>
            <person name="Russ C."/>
            <person name="Tyler B.M."/>
            <person name="van West P."/>
        </authorList>
    </citation>
    <scope>NUCLEOTIDE SEQUENCE [LARGE SCALE GENOMIC DNA]</scope>
    <source>
        <strain evidence="2 3">CBS 223.65</strain>
    </source>
</reference>
<dbReference type="Proteomes" id="UP000030745">
    <property type="component" value="Unassembled WGS sequence"/>
</dbReference>
<dbReference type="GeneID" id="24140634"/>
<dbReference type="KEGG" id="spar:SPRG_19210"/>
<dbReference type="SUPFAM" id="SSF52058">
    <property type="entry name" value="L domain-like"/>
    <property type="match status" value="1"/>
</dbReference>
<keyword evidence="2" id="KW-0418">Kinase</keyword>
<organism evidence="2 3">
    <name type="scientific">Saprolegnia parasitica (strain CBS 223.65)</name>
    <dbReference type="NCBI Taxonomy" id="695850"/>
    <lineage>
        <taxon>Eukaryota</taxon>
        <taxon>Sar</taxon>
        <taxon>Stramenopiles</taxon>
        <taxon>Oomycota</taxon>
        <taxon>Saprolegniomycetes</taxon>
        <taxon>Saprolegniales</taxon>
        <taxon>Saprolegniaceae</taxon>
        <taxon>Saprolegnia</taxon>
    </lineage>
</organism>
<dbReference type="GO" id="GO:0004672">
    <property type="term" value="F:protein kinase activity"/>
    <property type="evidence" value="ECO:0007669"/>
    <property type="project" value="InterPro"/>
</dbReference>
<accession>A0A067CWF1</accession>
<sequence length="681" mass="73930">MATGPTPHGLRRRLAPSRRSQAALNDLWLVSPCDACPGVSSTVCIRSSPGASYTNLALGAYSCNNSTCDQCIERFKNDEGTTWTFNTAMWPPGAPLRVNFSAADRSTGPNTIIFSGTPSATSATRVPALDVSGLARLSNLYVQSLDVTPLMAETRSFGLPRNLTTLSLTDCAMGNFRLPSTLSTLQTLTIRSSTAADLNLTWLNASGFRSSLHTLTVENVTLVDAASLSKSIRHFHLTSLSFRHTNFELTPVSIKTFLSLRAIPSLTLDNLTLPCPYYAHKLCLHGASICVYRPKPQTQVDDNLSNEVSAWIVLLSMTLTMLYGLVMRYRSKRVPTKALKTRNDVAIESLLDTSSQQQHLSDRHVRPPPSRLYSGESTIESILQQAPSLHLLDASDILETSTLYHQGPHIHVAQGVYVPDGCRIQLKQIAGYESYLLSMARTIVDLAKLQHPHVAPLRGVVVSSPSSLAVVINDCSDNGPLLYERSSSLSEKATMARDLARALAYLHSAHIVHGHLTADTVLVDAGGDVYLNPLDVLASHVYATHSTDALYVAPEVLLESKATPSSDDDEGTARRVRFASPAADVYAFGVLLAEIDVGVSAKTYLTRKCLSFQDKKMPVAQLVGLRHALTFFRGQFQHVVALCLHEDPSSRPTMADVVEILVGPSMTMLEESPSPPLLSAS</sequence>
<dbReference type="SUPFAM" id="SSF56112">
    <property type="entry name" value="Protein kinase-like (PK-like)"/>
    <property type="match status" value="1"/>
</dbReference>
<dbReference type="InterPro" id="IPR000719">
    <property type="entry name" value="Prot_kinase_dom"/>
</dbReference>
<name>A0A067CWF1_SAPPC</name>
<dbReference type="PROSITE" id="PS50011">
    <property type="entry name" value="PROTEIN_KINASE_DOM"/>
    <property type="match status" value="1"/>
</dbReference>
<protein>
    <submittedName>
        <fullName evidence="2">TKL protein kinase</fullName>
    </submittedName>
</protein>
<dbReference type="OMA" id="NDEGTTW"/>